<sequence length="146" mass="17297">MENIIKRVHRNLKTTQDRQKHYADKRRSERSFKVGEPVFLRVKPKRSSLHLGKWKKLAPRYCGPFSILEQMGVVAYKLALPPHVKVHNVFHVSLLKKYVPVPSHVLDFDAIQMKETGEFLTEPLRIICSKQQHRQNRVIDWVKVHW</sequence>
<feature type="domain" description="Tf2-1-like SH3-like" evidence="1">
    <location>
        <begin position="35"/>
        <end position="99"/>
    </location>
</feature>
<accession>A0A6B9XSA4</accession>
<dbReference type="EMBL" id="MK697699">
    <property type="protein sequence ID" value="QHR89878.1"/>
    <property type="molecule type" value="Genomic_DNA"/>
</dbReference>
<reference evidence="2" key="1">
    <citation type="submission" date="2019-03" db="EMBL/GenBank/DDBJ databases">
        <title>Largest Complete Mitochondrial Genome of a Gymnosperm, Sitka Spruce (Picea sitchensis), Indicates Complex Physical Structure.</title>
        <authorList>
            <person name="Jackman S.D."/>
            <person name="Coombe L."/>
            <person name="Warren R."/>
            <person name="Kirk H."/>
            <person name="Trinh E."/>
            <person name="McLeod T."/>
            <person name="Pleasance S."/>
            <person name="Pandoh P."/>
            <person name="Zhao Y."/>
            <person name="Coope R."/>
            <person name="Bousquet J."/>
            <person name="Bohlmann J.C."/>
            <person name="Jones S.J.M."/>
            <person name="Birol I."/>
        </authorList>
    </citation>
    <scope>NUCLEOTIDE SEQUENCE</scope>
    <source>
        <strain evidence="2">Q903</strain>
    </source>
</reference>
<geneLocation type="mitochondrion" evidence="2"/>
<dbReference type="Pfam" id="PF24626">
    <property type="entry name" value="SH3_Tf2-1"/>
    <property type="match status" value="1"/>
</dbReference>
<proteinExistence type="predicted"/>
<keyword evidence="2" id="KW-0496">Mitochondrion</keyword>
<evidence type="ECO:0000259" key="1">
    <source>
        <dbReference type="Pfam" id="PF24626"/>
    </source>
</evidence>
<dbReference type="AlphaFoldDB" id="A0A6B9XSA4"/>
<dbReference type="PANTHER" id="PTHR46148:SF57">
    <property type="entry name" value="OS12G0499874 PROTEIN"/>
    <property type="match status" value="1"/>
</dbReference>
<name>A0A6B9XSA4_PICSI</name>
<protein>
    <recommendedName>
        <fullName evidence="1">Tf2-1-like SH3-like domain-containing protein</fullName>
    </recommendedName>
</protein>
<dbReference type="PANTHER" id="PTHR46148">
    <property type="entry name" value="CHROMO DOMAIN-CONTAINING PROTEIN"/>
    <property type="match status" value="1"/>
</dbReference>
<dbReference type="InterPro" id="IPR056924">
    <property type="entry name" value="SH3_Tf2-1"/>
</dbReference>
<organism evidence="2">
    <name type="scientific">Picea sitchensis</name>
    <name type="common">Sitka spruce</name>
    <name type="synonym">Pinus sitchensis</name>
    <dbReference type="NCBI Taxonomy" id="3332"/>
    <lineage>
        <taxon>Eukaryota</taxon>
        <taxon>Viridiplantae</taxon>
        <taxon>Streptophyta</taxon>
        <taxon>Embryophyta</taxon>
        <taxon>Tracheophyta</taxon>
        <taxon>Spermatophyta</taxon>
        <taxon>Pinopsida</taxon>
        <taxon>Pinidae</taxon>
        <taxon>Conifers I</taxon>
        <taxon>Pinales</taxon>
        <taxon>Pinaceae</taxon>
        <taxon>Picea</taxon>
    </lineage>
</organism>
<evidence type="ECO:0000313" key="2">
    <source>
        <dbReference type="EMBL" id="QHR89878.1"/>
    </source>
</evidence>
<gene>
    <name evidence="2" type="primary">orf03923</name>
    <name evidence="2" type="ORF">Q903MT_gene3900</name>
</gene>